<name>A0AA86MEF2_9CLOT</name>
<accession>A0AA86MEF2</accession>
<evidence type="ECO:0000313" key="3">
    <source>
        <dbReference type="Proteomes" id="UP000789738"/>
    </source>
</evidence>
<evidence type="ECO:0008006" key="4">
    <source>
        <dbReference type="Google" id="ProtNLM"/>
    </source>
</evidence>
<dbReference type="AlphaFoldDB" id="A0AA86MEF2"/>
<gene>
    <name evidence="2" type="ORF">CNEO_41092</name>
</gene>
<dbReference type="Proteomes" id="UP000789738">
    <property type="component" value="Unassembled WGS sequence"/>
</dbReference>
<keyword evidence="1" id="KW-1133">Transmembrane helix</keyword>
<keyword evidence="1" id="KW-0812">Transmembrane</keyword>
<dbReference type="GO" id="GO:0005886">
    <property type="term" value="C:plasma membrane"/>
    <property type="evidence" value="ECO:0007669"/>
    <property type="project" value="TreeGrafter"/>
</dbReference>
<comment type="caution">
    <text evidence="2">The sequence shown here is derived from an EMBL/GenBank/DDBJ whole genome shotgun (WGS) entry which is preliminary data.</text>
</comment>
<dbReference type="PANTHER" id="PTHR35813">
    <property type="entry name" value="INNER MEMBRANE PROTEIN YBAN"/>
    <property type="match status" value="1"/>
</dbReference>
<dbReference type="PANTHER" id="PTHR35813:SF1">
    <property type="entry name" value="INNER MEMBRANE PROTEIN YBAN"/>
    <property type="match status" value="1"/>
</dbReference>
<proteinExistence type="predicted"/>
<sequence>MLASFCFAKGSDKFDKWFKGTNIYKKYLESYVKTRSMTLKQKWTILLFAYFMMLFPLIFVDKWIVKIIIIAVMILKFYYLVFKVKTADKEPN</sequence>
<protein>
    <recommendedName>
        <fullName evidence="4">DUF454 domain-containing protein</fullName>
    </recommendedName>
</protein>
<dbReference type="Pfam" id="PF04304">
    <property type="entry name" value="DUF454"/>
    <property type="match status" value="1"/>
</dbReference>
<feature type="transmembrane region" description="Helical" evidence="1">
    <location>
        <begin position="65"/>
        <end position="82"/>
    </location>
</feature>
<evidence type="ECO:0000256" key="1">
    <source>
        <dbReference type="SAM" id="Phobius"/>
    </source>
</evidence>
<evidence type="ECO:0000313" key="2">
    <source>
        <dbReference type="EMBL" id="CAG9704193.1"/>
    </source>
</evidence>
<feature type="transmembrane region" description="Helical" evidence="1">
    <location>
        <begin position="43"/>
        <end position="59"/>
    </location>
</feature>
<dbReference type="EMBL" id="CAKJVE010000004">
    <property type="protein sequence ID" value="CAG9704193.1"/>
    <property type="molecule type" value="Genomic_DNA"/>
</dbReference>
<dbReference type="InterPro" id="IPR007401">
    <property type="entry name" value="DUF454"/>
</dbReference>
<keyword evidence="1" id="KW-0472">Membrane</keyword>
<organism evidence="2 3">
    <name type="scientific">Clostridium neonatale</name>
    <dbReference type="NCBI Taxonomy" id="137838"/>
    <lineage>
        <taxon>Bacteria</taxon>
        <taxon>Bacillati</taxon>
        <taxon>Bacillota</taxon>
        <taxon>Clostridia</taxon>
        <taxon>Eubacteriales</taxon>
        <taxon>Clostridiaceae</taxon>
        <taxon>Clostridium</taxon>
    </lineage>
</organism>
<reference evidence="2" key="1">
    <citation type="submission" date="2021-10" db="EMBL/GenBank/DDBJ databases">
        <authorList>
            <person name="Mesa V."/>
        </authorList>
    </citation>
    <scope>NUCLEOTIDE SEQUENCE</scope>
    <source>
        <strain evidence="2">CC3_PB</strain>
    </source>
</reference>